<dbReference type="AlphaFoldDB" id="A0A2N9IX12"/>
<reference evidence="2" key="1">
    <citation type="submission" date="2018-02" db="EMBL/GenBank/DDBJ databases">
        <authorList>
            <person name="Cohen D.B."/>
            <person name="Kent A.D."/>
        </authorList>
    </citation>
    <scope>NUCLEOTIDE SEQUENCE</scope>
</reference>
<organism evidence="2">
    <name type="scientific">Fagus sylvatica</name>
    <name type="common">Beechnut</name>
    <dbReference type="NCBI Taxonomy" id="28930"/>
    <lineage>
        <taxon>Eukaryota</taxon>
        <taxon>Viridiplantae</taxon>
        <taxon>Streptophyta</taxon>
        <taxon>Embryophyta</taxon>
        <taxon>Tracheophyta</taxon>
        <taxon>Spermatophyta</taxon>
        <taxon>Magnoliopsida</taxon>
        <taxon>eudicotyledons</taxon>
        <taxon>Gunneridae</taxon>
        <taxon>Pentapetalae</taxon>
        <taxon>rosids</taxon>
        <taxon>fabids</taxon>
        <taxon>Fagales</taxon>
        <taxon>Fagaceae</taxon>
        <taxon>Fagus</taxon>
    </lineage>
</organism>
<dbReference type="EMBL" id="OIVN01006237">
    <property type="protein sequence ID" value="SPD28581.1"/>
    <property type="molecule type" value="Genomic_DNA"/>
</dbReference>
<evidence type="ECO:0000313" key="2">
    <source>
        <dbReference type="EMBL" id="SPD28581.1"/>
    </source>
</evidence>
<name>A0A2N9IX12_FAGSY</name>
<keyword evidence="1" id="KW-0812">Transmembrane</keyword>
<sequence>MFLSVATSNMVATALARKDKNEVQHHISILLFVGLACGCLMLLFTKFFGAWALTGIVGTSVPWLFPKIFSHDQNVIQEMHKVLIP</sequence>
<evidence type="ECO:0000256" key="1">
    <source>
        <dbReference type="SAM" id="Phobius"/>
    </source>
</evidence>
<feature type="transmembrane region" description="Helical" evidence="1">
    <location>
        <begin position="50"/>
        <end position="69"/>
    </location>
</feature>
<proteinExistence type="predicted"/>
<keyword evidence="1" id="KW-0472">Membrane</keyword>
<protein>
    <submittedName>
        <fullName evidence="2">Uncharacterized protein</fullName>
    </submittedName>
</protein>
<accession>A0A2N9IX12</accession>
<feature type="transmembrane region" description="Helical" evidence="1">
    <location>
        <begin position="27"/>
        <end position="44"/>
    </location>
</feature>
<gene>
    <name evidence="2" type="ORF">FSB_LOCUS56463</name>
</gene>
<keyword evidence="1" id="KW-1133">Transmembrane helix</keyword>